<evidence type="ECO:0000313" key="2">
    <source>
        <dbReference type="Proteomes" id="UP000751190"/>
    </source>
</evidence>
<protein>
    <submittedName>
        <fullName evidence="1">Uncharacterized protein</fullName>
    </submittedName>
</protein>
<proteinExistence type="predicted"/>
<dbReference type="EMBL" id="JAGTXO010000026">
    <property type="protein sequence ID" value="KAG8461275.1"/>
    <property type="molecule type" value="Genomic_DNA"/>
</dbReference>
<dbReference type="OrthoDB" id="10517078at2759"/>
<dbReference type="Proteomes" id="UP000751190">
    <property type="component" value="Unassembled WGS sequence"/>
</dbReference>
<dbReference type="AlphaFoldDB" id="A0A8J5XLR6"/>
<accession>A0A8J5XLR6</accession>
<name>A0A8J5XLR6_DIALT</name>
<reference evidence="1" key="1">
    <citation type="submission" date="2021-05" db="EMBL/GenBank/DDBJ databases">
        <title>The genome of the haptophyte Pavlova lutheri (Diacronema luteri, Pavlovales) - a model for lipid biosynthesis in eukaryotic algae.</title>
        <authorList>
            <person name="Hulatt C.J."/>
            <person name="Posewitz M.C."/>
        </authorList>
    </citation>
    <scope>NUCLEOTIDE SEQUENCE</scope>
    <source>
        <strain evidence="1">NIVA-4/92</strain>
    </source>
</reference>
<comment type="caution">
    <text evidence="1">The sequence shown here is derived from an EMBL/GenBank/DDBJ whole genome shotgun (WGS) entry which is preliminary data.</text>
</comment>
<gene>
    <name evidence="1" type="ORF">KFE25_010462</name>
</gene>
<organism evidence="1 2">
    <name type="scientific">Diacronema lutheri</name>
    <name type="common">Unicellular marine alga</name>
    <name type="synonym">Monochrysis lutheri</name>
    <dbReference type="NCBI Taxonomy" id="2081491"/>
    <lineage>
        <taxon>Eukaryota</taxon>
        <taxon>Haptista</taxon>
        <taxon>Haptophyta</taxon>
        <taxon>Pavlovophyceae</taxon>
        <taxon>Pavlovales</taxon>
        <taxon>Pavlovaceae</taxon>
        <taxon>Diacronema</taxon>
    </lineage>
</organism>
<evidence type="ECO:0000313" key="1">
    <source>
        <dbReference type="EMBL" id="KAG8461275.1"/>
    </source>
</evidence>
<sequence length="87" mass="9154">MLATSRVGDLRRAAVGAARRLSSSAAPTPSPAFDQGHYNVIAACYVGAALWIYRDSLEADGVTVTVPKAKLDKLQAELAAIKKLLGQ</sequence>
<keyword evidence="2" id="KW-1185">Reference proteome</keyword>